<dbReference type="Gene3D" id="3.40.50.720">
    <property type="entry name" value="NAD(P)-binding Rossmann-like Domain"/>
    <property type="match status" value="1"/>
</dbReference>
<dbReference type="PANTHER" id="PTHR43115">
    <property type="entry name" value="DEHYDROGENASE/REDUCTASE SDR FAMILY MEMBER 11"/>
    <property type="match status" value="1"/>
</dbReference>
<dbReference type="Pfam" id="PF00106">
    <property type="entry name" value="adh_short"/>
    <property type="match status" value="1"/>
</dbReference>
<dbReference type="PANTHER" id="PTHR43115:SF4">
    <property type="entry name" value="DEHYDROGENASE_REDUCTASE SDR FAMILY MEMBER 11"/>
    <property type="match status" value="1"/>
</dbReference>
<evidence type="ECO:0000313" key="5">
    <source>
        <dbReference type="Proteomes" id="UP001600165"/>
    </source>
</evidence>
<dbReference type="SUPFAM" id="SSF51735">
    <property type="entry name" value="NAD(P)-binding Rossmann-fold domains"/>
    <property type="match status" value="1"/>
</dbReference>
<dbReference type="PROSITE" id="PS00061">
    <property type="entry name" value="ADH_SHORT"/>
    <property type="match status" value="1"/>
</dbReference>
<accession>A0ABW6ICZ0</accession>
<dbReference type="RefSeq" id="WP_377963409.1">
    <property type="nucleotide sequence ID" value="NZ_JBHZOL010000047.1"/>
</dbReference>
<dbReference type="InterPro" id="IPR002347">
    <property type="entry name" value="SDR_fam"/>
</dbReference>
<name>A0ABW6ICZ0_9CYAN</name>
<reference evidence="4 5" key="1">
    <citation type="submission" date="2024-10" db="EMBL/GenBank/DDBJ databases">
        <authorList>
            <person name="Ratan Roy A."/>
            <person name="Morales Sandoval P.H."/>
            <person name="De Los Santos Villalobos S."/>
            <person name="Chakraborty S."/>
            <person name="Mukherjee J."/>
        </authorList>
    </citation>
    <scope>NUCLEOTIDE SEQUENCE [LARGE SCALE GENOMIC DNA]</scope>
    <source>
        <strain evidence="4 5">S1</strain>
    </source>
</reference>
<comment type="caution">
    <text evidence="4">The sequence shown here is derived from an EMBL/GenBank/DDBJ whole genome shotgun (WGS) entry which is preliminary data.</text>
</comment>
<evidence type="ECO:0000256" key="1">
    <source>
        <dbReference type="ARBA" id="ARBA00006484"/>
    </source>
</evidence>
<gene>
    <name evidence="4" type="ORF">ACFVKH_07120</name>
</gene>
<organism evidence="4 5">
    <name type="scientific">Almyronema epifaneia S1</name>
    <dbReference type="NCBI Taxonomy" id="2991925"/>
    <lineage>
        <taxon>Bacteria</taxon>
        <taxon>Bacillati</taxon>
        <taxon>Cyanobacteriota</taxon>
        <taxon>Cyanophyceae</taxon>
        <taxon>Nodosilineales</taxon>
        <taxon>Nodosilineaceae</taxon>
        <taxon>Almyronema</taxon>
        <taxon>Almyronema epifaneia</taxon>
    </lineage>
</organism>
<dbReference type="PRINTS" id="PR00081">
    <property type="entry name" value="GDHRDH"/>
</dbReference>
<dbReference type="EMBL" id="JBHZOL010000047">
    <property type="protein sequence ID" value="MFE4106038.1"/>
    <property type="molecule type" value="Genomic_DNA"/>
</dbReference>
<proteinExistence type="inferred from homology"/>
<evidence type="ECO:0000256" key="3">
    <source>
        <dbReference type="RuleBase" id="RU000363"/>
    </source>
</evidence>
<evidence type="ECO:0000256" key="2">
    <source>
        <dbReference type="ARBA" id="ARBA00023002"/>
    </source>
</evidence>
<sequence length="248" mass="27069">MLDSQPVALVTGASSGIGQAIAHKLAQLNYRVAVCARRQQKLQALADDLNTAGAEVLAQLTDLRSESAILSLFEAIRQRWGGVDVLINNAGLGHRASLIEGRTDAWREMLEVNVLALCICTREAIQDMRSRQTQGHIVHISSMSGHRVPGGSGVYSASKFAVRSLTEGLRQELRAAELNIRVSSISPGFVETEFAEKYNDSAEKAQELYSRFPVLQPSDMANAVAYILSQPPHVQVHDILVRPTQQIS</sequence>
<evidence type="ECO:0000313" key="4">
    <source>
        <dbReference type="EMBL" id="MFE4106038.1"/>
    </source>
</evidence>
<dbReference type="PRINTS" id="PR00080">
    <property type="entry name" value="SDRFAMILY"/>
</dbReference>
<protein>
    <submittedName>
        <fullName evidence="4">SDR family NAD(P)-dependent oxidoreductase</fullName>
    </submittedName>
</protein>
<dbReference type="InterPro" id="IPR020904">
    <property type="entry name" value="Sc_DH/Rdtase_CS"/>
</dbReference>
<keyword evidence="5" id="KW-1185">Reference proteome</keyword>
<keyword evidence="2" id="KW-0560">Oxidoreductase</keyword>
<dbReference type="InterPro" id="IPR036291">
    <property type="entry name" value="NAD(P)-bd_dom_sf"/>
</dbReference>
<dbReference type="Proteomes" id="UP001600165">
    <property type="component" value="Unassembled WGS sequence"/>
</dbReference>
<comment type="similarity">
    <text evidence="1 3">Belongs to the short-chain dehydrogenases/reductases (SDR) family.</text>
</comment>